<protein>
    <submittedName>
        <fullName evidence="2">Cbb3-type cytochrome c oxidase subunit I</fullName>
    </submittedName>
</protein>
<name>A0A5S3QIF4_9BACI</name>
<evidence type="ECO:0000313" key="3">
    <source>
        <dbReference type="Proteomes" id="UP000306980"/>
    </source>
</evidence>
<feature type="transmembrane region" description="Helical" evidence="1">
    <location>
        <begin position="69"/>
        <end position="88"/>
    </location>
</feature>
<gene>
    <name evidence="2" type="ORF">FFL34_05355</name>
</gene>
<dbReference type="SUPFAM" id="SSF81442">
    <property type="entry name" value="Cytochrome c oxidase subunit I-like"/>
    <property type="match status" value="1"/>
</dbReference>
<dbReference type="RefSeq" id="WP_138602162.1">
    <property type="nucleotide sequence ID" value="NZ_VCIA01000001.1"/>
</dbReference>
<organism evidence="2 3">
    <name type="scientific">Lentibacillus cibarius</name>
    <dbReference type="NCBI Taxonomy" id="2583219"/>
    <lineage>
        <taxon>Bacteria</taxon>
        <taxon>Bacillati</taxon>
        <taxon>Bacillota</taxon>
        <taxon>Bacilli</taxon>
        <taxon>Bacillales</taxon>
        <taxon>Bacillaceae</taxon>
        <taxon>Lentibacillus</taxon>
    </lineage>
</organism>
<feature type="transmembrane region" description="Helical" evidence="1">
    <location>
        <begin position="103"/>
        <end position="123"/>
    </location>
</feature>
<evidence type="ECO:0000256" key="1">
    <source>
        <dbReference type="SAM" id="Phobius"/>
    </source>
</evidence>
<reference evidence="2 3" key="1">
    <citation type="submission" date="2019-05" db="EMBL/GenBank/DDBJ databases">
        <title>Genomic analysis of Lentibacillus sp. NKC220-2.</title>
        <authorList>
            <person name="Oh Y.J."/>
        </authorList>
    </citation>
    <scope>NUCLEOTIDE SEQUENCE [LARGE SCALE GENOMIC DNA]</scope>
    <source>
        <strain evidence="2 3">NKC220-2</strain>
    </source>
</reference>
<keyword evidence="1" id="KW-0472">Membrane</keyword>
<dbReference type="InterPro" id="IPR036927">
    <property type="entry name" value="Cyt_c_oxase-like_su1_sf"/>
</dbReference>
<dbReference type="Proteomes" id="UP000306980">
    <property type="component" value="Unassembled WGS sequence"/>
</dbReference>
<dbReference type="AlphaFoldDB" id="A0A5S3QIF4"/>
<comment type="caution">
    <text evidence="2">The sequence shown here is derived from an EMBL/GenBank/DDBJ whole genome shotgun (WGS) entry which is preliminary data.</text>
</comment>
<sequence>MGAKWIKIAVIYFILGIAVGMFMSSTIQLQWAAAHAHINLAGWASIGIIGVVYTLYPKAANSKLGIWHFWLYNIGLPILLLSMFMIQVRPGPFPGWGALTKTLVFGGGTMVTIAVVIFIVNVFKHVHESNAINAKNKVS</sequence>
<proteinExistence type="predicted"/>
<dbReference type="OrthoDB" id="9808748at2"/>
<dbReference type="EMBL" id="VCIA01000001">
    <property type="protein sequence ID" value="TMN21598.1"/>
    <property type="molecule type" value="Genomic_DNA"/>
</dbReference>
<evidence type="ECO:0000313" key="2">
    <source>
        <dbReference type="EMBL" id="TMN21598.1"/>
    </source>
</evidence>
<feature type="transmembrane region" description="Helical" evidence="1">
    <location>
        <begin position="12"/>
        <end position="34"/>
    </location>
</feature>
<keyword evidence="1" id="KW-1133">Transmembrane helix</keyword>
<accession>A0A5S3QIF4</accession>
<keyword evidence="1" id="KW-0812">Transmembrane</keyword>
<feature type="transmembrane region" description="Helical" evidence="1">
    <location>
        <begin position="40"/>
        <end position="57"/>
    </location>
</feature>
<dbReference type="Gene3D" id="1.20.210.10">
    <property type="entry name" value="Cytochrome c oxidase-like, subunit I domain"/>
    <property type="match status" value="1"/>
</dbReference>